<dbReference type="PROSITE" id="PS50932">
    <property type="entry name" value="HTH_LACI_2"/>
    <property type="match status" value="1"/>
</dbReference>
<evidence type="ECO:0000259" key="4">
    <source>
        <dbReference type="PROSITE" id="PS50932"/>
    </source>
</evidence>
<keyword evidence="3" id="KW-0804">Transcription</keyword>
<proteinExistence type="predicted"/>
<dbReference type="InterPro" id="IPR046335">
    <property type="entry name" value="LacI/GalR-like_sensor"/>
</dbReference>
<evidence type="ECO:0000313" key="5">
    <source>
        <dbReference type="EMBL" id="GAA3566164.1"/>
    </source>
</evidence>
<evidence type="ECO:0000256" key="3">
    <source>
        <dbReference type="ARBA" id="ARBA00023163"/>
    </source>
</evidence>
<gene>
    <name evidence="5" type="ORF">GCM10022197_22530</name>
</gene>
<sequence length="349" mass="36840">MTKPGRATLETVAVAAGVSMATVSKVLNDRHDVGPGTRLRVQRLLEEYDYAPPRRSPGRTTPVRLPVELIFGALDSPYSVEILRGVTSGPLDVVVSSRPTASELVAWSAGLTSQERCGAILVTSELTPAVQDNLARARLPYVLIDPAGELPDPSVATVGATNWAGGVSATRHLLELGHRRIAVIGGPEAMLCSRARIAGYSSELASWGVALDPALVRHGSFHHRAGYDAALALLDLPDPPTAIFAGSDEQAFGVIEATRVTGRRIPEDLSVVGFDDLPVARWFSPPLTTVRQPLADMGRTAAGILAEMLTENEPFGRQVELATKLVVRASTAPLDGSPLVHGGAARAHG</sequence>
<dbReference type="InterPro" id="IPR000843">
    <property type="entry name" value="HTH_LacI"/>
</dbReference>
<keyword evidence="6" id="KW-1185">Reference proteome</keyword>
<comment type="caution">
    <text evidence="5">The sequence shown here is derived from an EMBL/GenBank/DDBJ whole genome shotgun (WGS) entry which is preliminary data.</text>
</comment>
<reference evidence="6" key="1">
    <citation type="journal article" date="2019" name="Int. J. Syst. Evol. Microbiol.">
        <title>The Global Catalogue of Microorganisms (GCM) 10K type strain sequencing project: providing services to taxonomists for standard genome sequencing and annotation.</title>
        <authorList>
            <consortium name="The Broad Institute Genomics Platform"/>
            <consortium name="The Broad Institute Genome Sequencing Center for Infectious Disease"/>
            <person name="Wu L."/>
            <person name="Ma J."/>
        </authorList>
    </citation>
    <scope>NUCLEOTIDE SEQUENCE [LARGE SCALE GENOMIC DNA]</scope>
    <source>
        <strain evidence="6">JCM 16540</strain>
    </source>
</reference>
<dbReference type="PANTHER" id="PTHR30146">
    <property type="entry name" value="LACI-RELATED TRANSCRIPTIONAL REPRESSOR"/>
    <property type="match status" value="1"/>
</dbReference>
<dbReference type="Gene3D" id="3.40.50.2300">
    <property type="match status" value="2"/>
</dbReference>
<dbReference type="Pfam" id="PF00356">
    <property type="entry name" value="LacI"/>
    <property type="match status" value="1"/>
</dbReference>
<dbReference type="SUPFAM" id="SSF47413">
    <property type="entry name" value="lambda repressor-like DNA-binding domains"/>
    <property type="match status" value="1"/>
</dbReference>
<accession>A0ABP6XG10</accession>
<feature type="domain" description="HTH lacI-type" evidence="4">
    <location>
        <begin position="7"/>
        <end position="61"/>
    </location>
</feature>
<dbReference type="PANTHER" id="PTHR30146:SF153">
    <property type="entry name" value="LACTOSE OPERON REPRESSOR"/>
    <property type="match status" value="1"/>
</dbReference>
<dbReference type="SUPFAM" id="SSF53822">
    <property type="entry name" value="Periplasmic binding protein-like I"/>
    <property type="match status" value="1"/>
</dbReference>
<dbReference type="GO" id="GO:0003677">
    <property type="term" value="F:DNA binding"/>
    <property type="evidence" value="ECO:0007669"/>
    <property type="project" value="UniProtKB-KW"/>
</dbReference>
<dbReference type="InterPro" id="IPR028082">
    <property type="entry name" value="Peripla_BP_I"/>
</dbReference>
<dbReference type="Proteomes" id="UP001500767">
    <property type="component" value="Unassembled WGS sequence"/>
</dbReference>
<dbReference type="SMART" id="SM00354">
    <property type="entry name" value="HTH_LACI"/>
    <property type="match status" value="1"/>
</dbReference>
<evidence type="ECO:0000313" key="6">
    <source>
        <dbReference type="Proteomes" id="UP001500767"/>
    </source>
</evidence>
<dbReference type="Gene3D" id="1.10.260.40">
    <property type="entry name" value="lambda repressor-like DNA-binding domains"/>
    <property type="match status" value="1"/>
</dbReference>
<dbReference type="Pfam" id="PF13377">
    <property type="entry name" value="Peripla_BP_3"/>
    <property type="match status" value="1"/>
</dbReference>
<evidence type="ECO:0000256" key="1">
    <source>
        <dbReference type="ARBA" id="ARBA00023015"/>
    </source>
</evidence>
<dbReference type="InterPro" id="IPR010982">
    <property type="entry name" value="Lambda_DNA-bd_dom_sf"/>
</dbReference>
<evidence type="ECO:0000256" key="2">
    <source>
        <dbReference type="ARBA" id="ARBA00023125"/>
    </source>
</evidence>
<dbReference type="EMBL" id="BAAAYR010000002">
    <property type="protein sequence ID" value="GAA3566164.1"/>
    <property type="molecule type" value="Genomic_DNA"/>
</dbReference>
<name>A0ABP6XG10_9ACTN</name>
<dbReference type="RefSeq" id="WP_344742342.1">
    <property type="nucleotide sequence ID" value="NZ_BAAAYR010000002.1"/>
</dbReference>
<keyword evidence="2 5" id="KW-0238">DNA-binding</keyword>
<dbReference type="CDD" id="cd01392">
    <property type="entry name" value="HTH_LacI"/>
    <property type="match status" value="1"/>
</dbReference>
<keyword evidence="1" id="KW-0805">Transcription regulation</keyword>
<protein>
    <submittedName>
        <fullName evidence="5">LacI family DNA-binding transcriptional regulator</fullName>
    </submittedName>
</protein>
<organism evidence="5 6">
    <name type="scientific">Microlunatus spumicola</name>
    <dbReference type="NCBI Taxonomy" id="81499"/>
    <lineage>
        <taxon>Bacteria</taxon>
        <taxon>Bacillati</taxon>
        <taxon>Actinomycetota</taxon>
        <taxon>Actinomycetes</taxon>
        <taxon>Propionibacteriales</taxon>
        <taxon>Propionibacteriaceae</taxon>
        <taxon>Microlunatus</taxon>
    </lineage>
</organism>